<keyword evidence="6" id="KW-0653">Protein transport</keyword>
<evidence type="ECO:0000256" key="8">
    <source>
        <dbReference type="ARBA" id="ARBA00023132"/>
    </source>
</evidence>
<evidence type="ECO:0000313" key="12">
    <source>
        <dbReference type="EMBL" id="OAG11849.1"/>
    </source>
</evidence>
<feature type="domain" description="Peptidase S59" evidence="11">
    <location>
        <begin position="894"/>
        <end position="1034"/>
    </location>
</feature>
<dbReference type="GeneID" id="28760668"/>
<dbReference type="Proteomes" id="UP000077069">
    <property type="component" value="Unassembled WGS sequence"/>
</dbReference>
<dbReference type="SUPFAM" id="SSF82215">
    <property type="entry name" value="C-terminal autoproteolytic domain of nucleoporin nup98"/>
    <property type="match status" value="1"/>
</dbReference>
<keyword evidence="8" id="KW-0906">Nuclear pore complex</keyword>
<protein>
    <recommendedName>
        <fullName evidence="11">Peptidase S59 domain-containing protein</fullName>
    </recommendedName>
</protein>
<feature type="region of interest" description="Disordered" evidence="10">
    <location>
        <begin position="1217"/>
        <end position="1247"/>
    </location>
</feature>
<keyword evidence="5" id="KW-0509">mRNA transport</keyword>
<feature type="compositionally biased region" description="Low complexity" evidence="10">
    <location>
        <begin position="442"/>
        <end position="466"/>
    </location>
</feature>
<feature type="region of interest" description="Disordered" evidence="10">
    <location>
        <begin position="184"/>
        <end position="210"/>
    </location>
</feature>
<feature type="region of interest" description="Disordered" evidence="10">
    <location>
        <begin position="973"/>
        <end position="1004"/>
    </location>
</feature>
<dbReference type="FunCoup" id="A0A177CYQ2">
    <property type="interactions" value="724"/>
</dbReference>
<dbReference type="GO" id="GO:0034398">
    <property type="term" value="P:telomere tethering at nuclear periphery"/>
    <property type="evidence" value="ECO:0007669"/>
    <property type="project" value="TreeGrafter"/>
</dbReference>
<evidence type="ECO:0000256" key="3">
    <source>
        <dbReference type="ARBA" id="ARBA00022448"/>
    </source>
</evidence>
<accession>A0A177CYQ2</accession>
<evidence type="ECO:0000256" key="4">
    <source>
        <dbReference type="ARBA" id="ARBA00022813"/>
    </source>
</evidence>
<feature type="compositionally biased region" description="Polar residues" evidence="10">
    <location>
        <begin position="688"/>
        <end position="697"/>
    </location>
</feature>
<comment type="subcellular location">
    <subcellularLocation>
        <location evidence="1">Nucleus</location>
        <location evidence="1">Nuclear pore complex</location>
    </subcellularLocation>
</comment>
<sequence length="1990" mass="210206">MSFGSGGFGGFGSNSNTQSTFGGFGSNNNTSGGFGSNTNTGGSIFGGSNNNTGGGLFGSSNNASTSSPFGGGGGFGSNNNTTSFGSKPFGSSTTGGGLFGGGSTSNTTFGGGFGSTSSTTPAFGGGNTGGGIFGQNKSTGFGSNNTTTGTTGGLFGGGNTSGGFGANNTTGGFGASTSGGFGATSNANNGTAGPPFQPFTEKDPGAANSSAQYQTITFQQPYSNYSLEELRVVDYAQGRRYGNQNGQAGAFGQSTGFGGFGSNNTTNTSFGATNTNTGGGLFGSQNTTTGTPFGSNTNSAFGSNNTTTSGGGLFGQNKPAGGLFGSSTATQPATSGGLFGSTTNTNTASNPFGSANTSNAFGASTGTTGGGLFGQNSAAQNKPAFGGGFGTNTSTTNSNPFGGSTTNTGGGLFGQQNQASTTPAFGAGAQTSTNTGGGLFGGSNTTATNTGGLFGQNQQTQNQSTGGLFGGALGQNQQNQQKPSLFGSSTTTTGGGGLFGGQQQNQAQSGGAFGQNKTGGGLFGGAPSQPSGGLFGNSTTSTSNTGGLFGGMGSQSIQQNTGNSLFGGANNQQKTGGLFGGSTNANTNSGGGLFSGLGQSNNNSAPLGGSLLGGNQSQQQSNQQPMNNSLFGASANSLLNTSMTTNPYGNDPLFAGLSTPLHSPGPLATPLSSSQKNKRSAILPQHKLNPSQSTRLLTPQGKRNGGYGFTYSTYGTPSSTQSSPLGGSMFSTGSLSRHLGKSLSSSNLRNTYTADTSVLAPGAFSMTGRPYGTGSLKKLNLNRNINQRPLLFEESTPKRVSFVAASPEIVPNGSATNGEPSSPGNALVVRDEVESTSPPATVNGTSSSGRKGKSPEMEQVNGVDLTPVPENRTLQPRTSASLNIQNGQTIDPTPGGYWSEPSIDALKKMSPSDLKSVSNFVVGRDKVGKIEFHYGKPVDLSSTPLDKLFGDIISLNHRNATVYGDTCTVAKPPLGSGLNQPSRITMGNSWPRGTNRGSGKQPTKHIERLKRVTGTTFENYDNETGEWVFGVPHFSSYGFEYDQPEDLESSELSPVPETPARFGSSQMTSTPQDSVPSATQSSPDDTFDFKRGLLKRTNVPGQFDDDAAYEVEDDEEMEETGESFLGDRSVGSLDGQNEYLEGSESESVEDQDMADSVSGPIRTTEQDIARQADPFKDSVKPKSILKASHLFRPSSDTPSKGPAVFDDDWANALQRTISPRKQDRRALRESQGNALRERGNNTASLAQSLGVRNTKATMSRMELMDSLFGKTSAQQVSSSKRVERGIQYPYAKRPKTANDLDQLTDADKEFHSCGKPHFSETGILVYTGKGSDTTSEDSYDCIRAPIAGAQKDVRFKQLPTFADAAPPTIAVQQEYTRISYSDEVPQAKLRTEPTPLEFSELADAVPLSTTAGVQEHKAWQLLSLLFDGGSQVPSSVPQDEQEQWLAQDRKERLSRFWQSLVFEDAQNHAKEAATHEEKALAYLSCHSIADAVTTLFHASDLRLATIVSQLGGDAAVRQDMSAQVDEWRKMDELAEMDEPVRALYELIQGNCAEAEGNTGVGRENKVSTFKIASRFNLDWRRAFGLRLWYQATNDEPIEMAVAQFADALSNGIEDVKPVPWFIEQGVNMGWTDSQETQREDILWGILKLYASSKMLVPTNLEDVLAPENVSGHPLNARFAFQLFQLFYSRRTDPSEEDDRIVGMPTFRDPDSRGPTDLLSSVNSTNVIEQAEDPLVELGDKLTLTYAASLHTPKHWTTAAWVYTHLSNPAMRSHHIRSLLNQFSNTYEIGQSDSTYQALLKLSIPQQWMYAASALQAKCIGDSLHQAAHLIKANELREAHEVLCRSVGPDAIISRHLDPLRELLGGFEDVQTTETITGWVQGGQIYFDYIHLLDLTEQRNPYRPDDKLNHDIHSLLRKLQRSLEKVAADRWDGVSLEERVALSEIAGTVANLMAKNKLTDRASVLRLPLTEDLWLRHSVDLSTSYYRNVVA</sequence>
<dbReference type="InterPro" id="IPR025574">
    <property type="entry name" value="Nucleoporin_FG_rpt"/>
</dbReference>
<evidence type="ECO:0000256" key="1">
    <source>
        <dbReference type="ARBA" id="ARBA00004567"/>
    </source>
</evidence>
<feature type="region of interest" description="Disordered" evidence="10">
    <location>
        <begin position="372"/>
        <end position="632"/>
    </location>
</feature>
<dbReference type="GO" id="GO:0017056">
    <property type="term" value="F:structural constituent of nuclear pore"/>
    <property type="evidence" value="ECO:0007669"/>
    <property type="project" value="InterPro"/>
</dbReference>
<feature type="compositionally biased region" description="Low complexity" evidence="10">
    <location>
        <begin position="293"/>
        <end position="308"/>
    </location>
</feature>
<feature type="compositionally biased region" description="Low complexity" evidence="10">
    <location>
        <begin position="536"/>
        <end position="546"/>
    </location>
</feature>
<dbReference type="Pfam" id="PF12110">
    <property type="entry name" value="Nup96"/>
    <property type="match status" value="1"/>
</dbReference>
<dbReference type="InParanoid" id="A0A177CYQ2"/>
<feature type="region of interest" description="Disordered" evidence="10">
    <location>
        <begin position="268"/>
        <end position="329"/>
    </location>
</feature>
<dbReference type="Gene3D" id="1.10.10.2360">
    <property type="match status" value="1"/>
</dbReference>
<feature type="compositionally biased region" description="Acidic residues" evidence="10">
    <location>
        <begin position="1141"/>
        <end position="1153"/>
    </location>
</feature>
<dbReference type="GO" id="GO:0008139">
    <property type="term" value="F:nuclear localization sequence binding"/>
    <property type="evidence" value="ECO:0007669"/>
    <property type="project" value="TreeGrafter"/>
</dbReference>
<dbReference type="Pfam" id="PF13634">
    <property type="entry name" value="Nucleoporin_FG"/>
    <property type="match status" value="4"/>
</dbReference>
<evidence type="ECO:0000256" key="5">
    <source>
        <dbReference type="ARBA" id="ARBA00022816"/>
    </source>
</evidence>
<dbReference type="EMBL" id="KV441548">
    <property type="protein sequence ID" value="OAG11849.1"/>
    <property type="molecule type" value="Genomic_DNA"/>
</dbReference>
<dbReference type="PANTHER" id="PTHR23198">
    <property type="entry name" value="NUCLEOPORIN"/>
    <property type="match status" value="1"/>
</dbReference>
<evidence type="ECO:0000256" key="6">
    <source>
        <dbReference type="ARBA" id="ARBA00022927"/>
    </source>
</evidence>
<feature type="compositionally biased region" description="Gly residues" evidence="10">
    <location>
        <begin position="123"/>
        <end position="133"/>
    </location>
</feature>
<feature type="compositionally biased region" description="Polar residues" evidence="10">
    <location>
        <begin position="1063"/>
        <end position="1084"/>
    </location>
</feature>
<feature type="compositionally biased region" description="Low complexity" evidence="10">
    <location>
        <begin position="501"/>
        <end position="510"/>
    </location>
</feature>
<keyword evidence="4" id="KW-0068">Autocatalytic cleavage</keyword>
<organism evidence="12 13">
    <name type="scientific">Paraphaeosphaeria sporulosa</name>
    <dbReference type="NCBI Taxonomy" id="1460663"/>
    <lineage>
        <taxon>Eukaryota</taxon>
        <taxon>Fungi</taxon>
        <taxon>Dikarya</taxon>
        <taxon>Ascomycota</taxon>
        <taxon>Pezizomycotina</taxon>
        <taxon>Dothideomycetes</taxon>
        <taxon>Pleosporomycetidae</taxon>
        <taxon>Pleosporales</taxon>
        <taxon>Massarineae</taxon>
        <taxon>Didymosphaeriaceae</taxon>
        <taxon>Paraphaeosphaeria</taxon>
    </lineage>
</organism>
<feature type="region of interest" description="Disordered" evidence="10">
    <location>
        <begin position="655"/>
        <end position="704"/>
    </location>
</feature>
<dbReference type="Pfam" id="PF04096">
    <property type="entry name" value="Nucleoporin2"/>
    <property type="match status" value="1"/>
</dbReference>
<feature type="compositionally biased region" description="Gly residues" evidence="10">
    <location>
        <begin position="511"/>
        <end position="524"/>
    </location>
</feature>
<dbReference type="InterPro" id="IPR036903">
    <property type="entry name" value="Nup98_auto-Pept-S59_dom_sf"/>
</dbReference>
<dbReference type="InterPro" id="IPR037665">
    <property type="entry name" value="Nucleoporin_S59-like"/>
</dbReference>
<proteinExistence type="inferred from homology"/>
<dbReference type="GO" id="GO:0044614">
    <property type="term" value="C:nuclear pore cytoplasmic filaments"/>
    <property type="evidence" value="ECO:0007669"/>
    <property type="project" value="TreeGrafter"/>
</dbReference>
<dbReference type="OrthoDB" id="3797628at2759"/>
<feature type="region of interest" description="Disordered" evidence="10">
    <location>
        <begin position="1111"/>
        <end position="1181"/>
    </location>
</feature>
<keyword evidence="13" id="KW-1185">Reference proteome</keyword>
<evidence type="ECO:0000259" key="11">
    <source>
        <dbReference type="PROSITE" id="PS51434"/>
    </source>
</evidence>
<dbReference type="GO" id="GO:0051028">
    <property type="term" value="P:mRNA transport"/>
    <property type="evidence" value="ECO:0007669"/>
    <property type="project" value="UniProtKB-KW"/>
</dbReference>
<dbReference type="Gene3D" id="1.25.40.690">
    <property type="match status" value="1"/>
</dbReference>
<dbReference type="Gene3D" id="3.30.1610.10">
    <property type="entry name" value="Peptidase S59, nucleoporin"/>
    <property type="match status" value="1"/>
</dbReference>
<gene>
    <name evidence="12" type="ORF">CC84DRAFT_1159280</name>
</gene>
<dbReference type="GO" id="GO:0006606">
    <property type="term" value="P:protein import into nucleus"/>
    <property type="evidence" value="ECO:0007669"/>
    <property type="project" value="TreeGrafter"/>
</dbReference>
<evidence type="ECO:0000256" key="7">
    <source>
        <dbReference type="ARBA" id="ARBA00023010"/>
    </source>
</evidence>
<feature type="compositionally biased region" description="Polar residues" evidence="10">
    <location>
        <begin position="415"/>
        <end position="434"/>
    </location>
</feature>
<dbReference type="FunFam" id="1.10.10.2360:FF:000001">
    <property type="entry name" value="Nuclear pore complex protein Nup98-Nup96"/>
    <property type="match status" value="1"/>
</dbReference>
<evidence type="ECO:0000256" key="2">
    <source>
        <dbReference type="ARBA" id="ARBA00008926"/>
    </source>
</evidence>
<evidence type="ECO:0000313" key="13">
    <source>
        <dbReference type="Proteomes" id="UP000077069"/>
    </source>
</evidence>
<name>A0A177CYQ2_9PLEO</name>
<dbReference type="InterPro" id="IPR021967">
    <property type="entry name" value="Nup98_C"/>
</dbReference>
<dbReference type="InterPro" id="IPR007230">
    <property type="entry name" value="Nup98_auto-Pept-S59_dom"/>
</dbReference>
<reference evidence="12 13" key="1">
    <citation type="submission" date="2016-05" db="EMBL/GenBank/DDBJ databases">
        <title>Comparative analysis of secretome profiles of manganese(II)-oxidizing ascomycete fungi.</title>
        <authorList>
            <consortium name="DOE Joint Genome Institute"/>
            <person name="Zeiner C.A."/>
            <person name="Purvine S.O."/>
            <person name="Zink E.M."/>
            <person name="Wu S."/>
            <person name="Pasa-Tolic L."/>
            <person name="Chaput D.L."/>
            <person name="Haridas S."/>
            <person name="Grigoriev I.V."/>
            <person name="Santelli C.M."/>
            <person name="Hansel C.M."/>
        </authorList>
    </citation>
    <scope>NUCLEOTIDE SEQUENCE [LARGE SCALE GENOMIC DNA]</scope>
    <source>
        <strain evidence="12 13">AP3s5-JAC2a</strain>
    </source>
</reference>
<dbReference type="GO" id="GO:0006405">
    <property type="term" value="P:RNA export from nucleus"/>
    <property type="evidence" value="ECO:0007669"/>
    <property type="project" value="TreeGrafter"/>
</dbReference>
<comment type="similarity">
    <text evidence="2">Belongs to the nucleoporin GLFG family.</text>
</comment>
<feature type="compositionally biased region" description="Acidic residues" evidence="10">
    <location>
        <begin position="1111"/>
        <end position="1121"/>
    </location>
</feature>
<feature type="region of interest" description="Disordered" evidence="10">
    <location>
        <begin position="1040"/>
        <end position="1088"/>
    </location>
</feature>
<dbReference type="PROSITE" id="PS51434">
    <property type="entry name" value="NUP_C"/>
    <property type="match status" value="1"/>
</dbReference>
<dbReference type="GO" id="GO:0000973">
    <property type="term" value="P:post-transcriptional tethering of RNA polymerase II gene DNA at nuclear periphery"/>
    <property type="evidence" value="ECO:0007669"/>
    <property type="project" value="TreeGrafter"/>
</dbReference>
<feature type="compositionally biased region" description="Polar residues" evidence="10">
    <location>
        <begin position="554"/>
        <end position="575"/>
    </location>
</feature>
<keyword evidence="9" id="KW-0539">Nucleus</keyword>
<dbReference type="STRING" id="1460663.A0A177CYQ2"/>
<keyword evidence="3" id="KW-0813">Transport</keyword>
<feature type="compositionally biased region" description="Basic and acidic residues" evidence="10">
    <location>
        <begin position="1164"/>
        <end position="1180"/>
    </location>
</feature>
<keyword evidence="7" id="KW-0811">Translocation</keyword>
<feature type="region of interest" description="Disordered" evidence="10">
    <location>
        <begin position="832"/>
        <end position="870"/>
    </location>
</feature>
<feature type="region of interest" description="Disordered" evidence="10">
    <location>
        <begin position="110"/>
        <end position="145"/>
    </location>
</feature>
<feature type="compositionally biased region" description="Low complexity" evidence="10">
    <location>
        <begin position="391"/>
        <end position="407"/>
    </location>
</feature>
<evidence type="ECO:0000256" key="9">
    <source>
        <dbReference type="ARBA" id="ARBA00023242"/>
    </source>
</evidence>
<feature type="compositionally biased region" description="Low complexity" evidence="10">
    <location>
        <begin position="596"/>
        <end position="630"/>
    </location>
</feature>
<feature type="compositionally biased region" description="Polar residues" evidence="10">
    <location>
        <begin position="835"/>
        <end position="849"/>
    </location>
</feature>
<dbReference type="PANTHER" id="PTHR23198:SF6">
    <property type="entry name" value="NUCLEAR PORE COMPLEX PROTEIN NUP98-NUP96"/>
    <property type="match status" value="1"/>
</dbReference>
<feature type="compositionally biased region" description="Low complexity" evidence="10">
    <location>
        <begin position="474"/>
        <end position="492"/>
    </location>
</feature>
<evidence type="ECO:0000256" key="10">
    <source>
        <dbReference type="SAM" id="MobiDB-lite"/>
    </source>
</evidence>
<dbReference type="GO" id="GO:0003723">
    <property type="term" value="F:RNA binding"/>
    <property type="evidence" value="ECO:0007669"/>
    <property type="project" value="TreeGrafter"/>
</dbReference>
<dbReference type="RefSeq" id="XP_018042214.1">
    <property type="nucleotide sequence ID" value="XM_018177182.1"/>
</dbReference>
<feature type="compositionally biased region" description="Polar residues" evidence="10">
    <location>
        <begin position="977"/>
        <end position="1001"/>
    </location>
</feature>